<proteinExistence type="predicted"/>
<gene>
    <name evidence="2" type="ORF">NCTC9836_02012</name>
</gene>
<feature type="domain" description="Cysteine-rich CPCC" evidence="1">
    <location>
        <begin position="5"/>
        <end position="75"/>
    </location>
</feature>
<protein>
    <submittedName>
        <fullName evidence="2">Hydrolase</fullName>
    </submittedName>
</protein>
<keyword evidence="3" id="KW-1185">Reference proteome</keyword>
<evidence type="ECO:0000313" key="2">
    <source>
        <dbReference type="EMBL" id="SUY47673.1"/>
    </source>
</evidence>
<dbReference type="Pfam" id="PF14206">
    <property type="entry name" value="Cys_rich_CPCC"/>
    <property type="match status" value="1"/>
</dbReference>
<organism evidence="2 3">
    <name type="scientific">Clostridium putrefaciens</name>
    <dbReference type="NCBI Taxonomy" id="99675"/>
    <lineage>
        <taxon>Bacteria</taxon>
        <taxon>Bacillati</taxon>
        <taxon>Bacillota</taxon>
        <taxon>Clostridia</taxon>
        <taxon>Eubacteriales</taxon>
        <taxon>Clostridiaceae</taxon>
        <taxon>Clostridium</taxon>
    </lineage>
</organism>
<name>A0A381J9I4_9CLOT</name>
<dbReference type="RefSeq" id="WP_115641601.1">
    <property type="nucleotide sequence ID" value="NZ_UFWZ01000001.1"/>
</dbReference>
<dbReference type="InterPro" id="IPR025983">
    <property type="entry name" value="Cys_rich_CPCC"/>
</dbReference>
<evidence type="ECO:0000259" key="1">
    <source>
        <dbReference type="Pfam" id="PF14206"/>
    </source>
</evidence>
<evidence type="ECO:0000313" key="3">
    <source>
        <dbReference type="Proteomes" id="UP000254664"/>
    </source>
</evidence>
<keyword evidence="2" id="KW-0378">Hydrolase</keyword>
<sequence>MVERFTCPCCGYKTLDEQSSWDICPICYWEDDPLQFKDVDIKGGANTDSLRQAQKNFMEFGACERSMLRHVRKPGVQDVRNEKWKPLCQEKNKR</sequence>
<dbReference type="GO" id="GO:0016787">
    <property type="term" value="F:hydrolase activity"/>
    <property type="evidence" value="ECO:0007669"/>
    <property type="project" value="UniProtKB-KW"/>
</dbReference>
<dbReference type="OrthoDB" id="1456570at2"/>
<dbReference type="EMBL" id="UFWZ01000001">
    <property type="protein sequence ID" value="SUY47673.1"/>
    <property type="molecule type" value="Genomic_DNA"/>
</dbReference>
<dbReference type="Proteomes" id="UP000254664">
    <property type="component" value="Unassembled WGS sequence"/>
</dbReference>
<accession>A0A381J9I4</accession>
<dbReference type="AlphaFoldDB" id="A0A381J9I4"/>
<reference evidence="2 3" key="1">
    <citation type="submission" date="2018-06" db="EMBL/GenBank/DDBJ databases">
        <authorList>
            <consortium name="Pathogen Informatics"/>
            <person name="Doyle S."/>
        </authorList>
    </citation>
    <scope>NUCLEOTIDE SEQUENCE [LARGE SCALE GENOMIC DNA]</scope>
    <source>
        <strain evidence="2 3">NCTC9836</strain>
    </source>
</reference>